<evidence type="ECO:0000313" key="7">
    <source>
        <dbReference type="EMBL" id="ABJ81876.1"/>
    </source>
</evidence>
<dbReference type="CDD" id="cd01335">
    <property type="entry name" value="Radical_SAM"/>
    <property type="match status" value="1"/>
</dbReference>
<dbReference type="InterPro" id="IPR023984">
    <property type="entry name" value="rSAM_ocin_1"/>
</dbReference>
<dbReference type="KEGG" id="sus:Acid_0877"/>
<dbReference type="Gene3D" id="3.80.30.20">
    <property type="entry name" value="tm_1862 like domain"/>
    <property type="match status" value="1"/>
</dbReference>
<dbReference type="eggNOG" id="COG1032">
    <property type="taxonomic scope" value="Bacteria"/>
</dbReference>
<dbReference type="GO" id="GO:0003824">
    <property type="term" value="F:catalytic activity"/>
    <property type="evidence" value="ECO:0007669"/>
    <property type="project" value="InterPro"/>
</dbReference>
<evidence type="ECO:0000256" key="5">
    <source>
        <dbReference type="ARBA" id="ARBA00023014"/>
    </source>
</evidence>
<name>Q02AP0_SOLUE</name>
<evidence type="ECO:0000256" key="4">
    <source>
        <dbReference type="ARBA" id="ARBA00023004"/>
    </source>
</evidence>
<dbReference type="Pfam" id="PF04055">
    <property type="entry name" value="Radical_SAM"/>
    <property type="match status" value="1"/>
</dbReference>
<dbReference type="PANTHER" id="PTHR43409:SF7">
    <property type="entry name" value="BLL1977 PROTEIN"/>
    <property type="match status" value="1"/>
</dbReference>
<comment type="cofactor">
    <cofactor evidence="1">
        <name>[4Fe-4S] cluster</name>
        <dbReference type="ChEBI" id="CHEBI:49883"/>
    </cofactor>
</comment>
<dbReference type="STRING" id="234267.Acid_0877"/>
<evidence type="ECO:0000256" key="1">
    <source>
        <dbReference type="ARBA" id="ARBA00001966"/>
    </source>
</evidence>
<dbReference type="InterPro" id="IPR023404">
    <property type="entry name" value="rSAM_horseshoe"/>
</dbReference>
<dbReference type="PANTHER" id="PTHR43409">
    <property type="entry name" value="ANAEROBIC MAGNESIUM-PROTOPORPHYRIN IX MONOMETHYL ESTER CYCLASE-RELATED"/>
    <property type="match status" value="1"/>
</dbReference>
<dbReference type="SFLD" id="SFLDF00324">
    <property type="entry name" value="bacteriocin_maturation"/>
    <property type="match status" value="1"/>
</dbReference>
<keyword evidence="3" id="KW-0479">Metal-binding</keyword>
<proteinExistence type="predicted"/>
<organism evidence="7">
    <name type="scientific">Solibacter usitatus (strain Ellin6076)</name>
    <dbReference type="NCBI Taxonomy" id="234267"/>
    <lineage>
        <taxon>Bacteria</taxon>
        <taxon>Pseudomonadati</taxon>
        <taxon>Acidobacteriota</taxon>
        <taxon>Terriglobia</taxon>
        <taxon>Bryobacterales</taxon>
        <taxon>Solibacteraceae</taxon>
        <taxon>Candidatus Solibacter</taxon>
    </lineage>
</organism>
<accession>Q02AP0</accession>
<dbReference type="HOGENOM" id="CLU_028867_0_0_0"/>
<dbReference type="InterPro" id="IPR006638">
    <property type="entry name" value="Elp3/MiaA/NifB-like_rSAM"/>
</dbReference>
<dbReference type="NCBIfam" id="TIGR03975">
    <property type="entry name" value="rSAM_ocin_1"/>
    <property type="match status" value="1"/>
</dbReference>
<dbReference type="InterPro" id="IPR058240">
    <property type="entry name" value="rSAM_sf"/>
</dbReference>
<dbReference type="InParanoid" id="Q02AP0"/>
<dbReference type="PROSITE" id="PS51918">
    <property type="entry name" value="RADICAL_SAM"/>
    <property type="match status" value="1"/>
</dbReference>
<keyword evidence="5" id="KW-0411">Iron-sulfur</keyword>
<dbReference type="GO" id="GO:0046872">
    <property type="term" value="F:metal ion binding"/>
    <property type="evidence" value="ECO:0007669"/>
    <property type="project" value="UniProtKB-KW"/>
</dbReference>
<dbReference type="InterPro" id="IPR007197">
    <property type="entry name" value="rSAM"/>
</dbReference>
<protein>
    <submittedName>
        <fullName evidence="7">Radical SAM domain protein</fullName>
    </submittedName>
</protein>
<feature type="domain" description="Radical SAM core" evidence="6">
    <location>
        <begin position="256"/>
        <end position="489"/>
    </location>
</feature>
<evidence type="ECO:0000256" key="2">
    <source>
        <dbReference type="ARBA" id="ARBA00022691"/>
    </source>
</evidence>
<dbReference type="InterPro" id="IPR051198">
    <property type="entry name" value="BchE-like"/>
</dbReference>
<dbReference type="GO" id="GO:0051536">
    <property type="term" value="F:iron-sulfur cluster binding"/>
    <property type="evidence" value="ECO:0007669"/>
    <property type="project" value="UniProtKB-KW"/>
</dbReference>
<dbReference type="SFLD" id="SFLDS00029">
    <property type="entry name" value="Radical_SAM"/>
    <property type="match status" value="1"/>
</dbReference>
<gene>
    <name evidence="7" type="ordered locus">Acid_0877</name>
</gene>
<keyword evidence="4" id="KW-0408">Iron</keyword>
<evidence type="ECO:0000256" key="3">
    <source>
        <dbReference type="ARBA" id="ARBA00022723"/>
    </source>
</evidence>
<keyword evidence="2" id="KW-0949">S-adenosyl-L-methionine</keyword>
<evidence type="ECO:0000259" key="6">
    <source>
        <dbReference type="PROSITE" id="PS51918"/>
    </source>
</evidence>
<dbReference type="Gene3D" id="3.40.50.280">
    <property type="entry name" value="Cobalamin-binding domain"/>
    <property type="match status" value="1"/>
</dbReference>
<reference evidence="7" key="1">
    <citation type="submission" date="2006-10" db="EMBL/GenBank/DDBJ databases">
        <title>Complete sequence of Solibacter usitatus Ellin6076.</title>
        <authorList>
            <consortium name="US DOE Joint Genome Institute"/>
            <person name="Copeland A."/>
            <person name="Lucas S."/>
            <person name="Lapidus A."/>
            <person name="Barry K."/>
            <person name="Detter J.C."/>
            <person name="Glavina del Rio T."/>
            <person name="Hammon N."/>
            <person name="Israni S."/>
            <person name="Dalin E."/>
            <person name="Tice H."/>
            <person name="Pitluck S."/>
            <person name="Thompson L.S."/>
            <person name="Brettin T."/>
            <person name="Bruce D."/>
            <person name="Han C."/>
            <person name="Tapia R."/>
            <person name="Gilna P."/>
            <person name="Schmutz J."/>
            <person name="Larimer F."/>
            <person name="Land M."/>
            <person name="Hauser L."/>
            <person name="Kyrpides N."/>
            <person name="Mikhailova N."/>
            <person name="Janssen P.H."/>
            <person name="Kuske C.R."/>
            <person name="Richardson P."/>
        </authorList>
    </citation>
    <scope>NUCLEOTIDE SEQUENCE</scope>
    <source>
        <strain evidence="7">Ellin6076</strain>
    </source>
</reference>
<dbReference type="SMART" id="SM00729">
    <property type="entry name" value="Elp3"/>
    <property type="match status" value="1"/>
</dbReference>
<dbReference type="SFLD" id="SFLDG01082">
    <property type="entry name" value="B12-binding_domain_containing"/>
    <property type="match status" value="1"/>
</dbReference>
<dbReference type="EMBL" id="CP000473">
    <property type="protein sequence ID" value="ABJ81876.1"/>
    <property type="molecule type" value="Genomic_DNA"/>
</dbReference>
<dbReference type="SUPFAM" id="SSF102114">
    <property type="entry name" value="Radical SAM enzymes"/>
    <property type="match status" value="1"/>
</dbReference>
<dbReference type="AlphaFoldDB" id="Q02AP0"/>
<sequence>MTSSTPVALINMPFAMANRPPLGISTLKAALTLRGIRCDVHHFNLLLANWIGPDLYQQISDRASHMVFAGEWLFAQQLFDRKDIGDVEYLEYIGTHLRVSSALIDTFVSLRPFIGPFLDRCERDVDWSRYTIVGFTSMFEQNLATLALASRIKRRFPRICIVMGGANCESEMGEQLHKSFPFLDYVFTGQSDWSFPQFVEHVITNRQVDAIRGLVHRRGGVSVSTGRPEPVGDLNRLPVPDYDDYVTQLGAYRLLGKLPVRLQFETSRGCWWGMKQHCTFCGFNAETMQFAAKSPGRVVDELEYLASRYNTTEFDAVDNILDYRAFATVLPRLAERKPAFSLFYEIKSNLRRDQVRLLAQAGVRYIQPGIESLNTQVLGVMKKGLTALQNIQVLKWCREFAIVPSWNLIYGFPDELPEAYAEMASVMRWLHHLPAPRGSGKIRLDRFSPHWSNPEAFGLRNVRPLQVYQYLYPLRDEERRRIAYFFEYDYAEPRDVPSYTEAADRAINEWRAAETAGAALIVDDAGESATIKDTRMPGVTREFRLDGWKAHAYRMLDQARPRGSLVTDLQESRHGAPSEEIIDSFLACCVESGLMLQEQDRYLALAVRNDFDTNYREQSQSTFERSPHVNN</sequence>
<dbReference type="GO" id="GO:0005829">
    <property type="term" value="C:cytosol"/>
    <property type="evidence" value="ECO:0007669"/>
    <property type="project" value="TreeGrafter"/>
</dbReference>